<proteinExistence type="predicted"/>
<reference evidence="2 3" key="1">
    <citation type="submission" date="2024-02" db="EMBL/GenBank/DDBJ databases">
        <authorList>
            <person name="Vignale AGUSTIN F."/>
            <person name="Sosa J E."/>
            <person name="Modenutti C."/>
        </authorList>
    </citation>
    <scope>NUCLEOTIDE SEQUENCE [LARGE SCALE GENOMIC DNA]</scope>
</reference>
<name>A0ABC8RP34_9AQUA</name>
<dbReference type="InterPro" id="IPR038745">
    <property type="entry name" value="AT4G37440-like"/>
</dbReference>
<gene>
    <name evidence="2" type="ORF">ILEXP_LOCUS14026</name>
</gene>
<dbReference type="PANTHER" id="PTHR34057:SF10">
    <property type="entry name" value="TRANSPOSASE, PTTA_EN_SPM, PLANT"/>
    <property type="match status" value="1"/>
</dbReference>
<evidence type="ECO:0000313" key="3">
    <source>
        <dbReference type="Proteomes" id="UP001642360"/>
    </source>
</evidence>
<comment type="caution">
    <text evidence="2">The sequence shown here is derived from an EMBL/GenBank/DDBJ whole genome shotgun (WGS) entry which is preliminary data.</text>
</comment>
<evidence type="ECO:0000313" key="2">
    <source>
        <dbReference type="EMBL" id="CAK9146192.1"/>
    </source>
</evidence>
<dbReference type="PANTHER" id="PTHR34057">
    <property type="entry name" value="ELONGATION FACTOR"/>
    <property type="match status" value="1"/>
</dbReference>
<dbReference type="Proteomes" id="UP001642360">
    <property type="component" value="Unassembled WGS sequence"/>
</dbReference>
<feature type="region of interest" description="Disordered" evidence="1">
    <location>
        <begin position="437"/>
        <end position="496"/>
    </location>
</feature>
<sequence length="496" mass="55552">MGPDLEIKGRPEIVMEVSAGKENDRVMGGLEDKHMNCVSNYEDNTFGMEDSLVEREAHRNEVVEVNIMDCSNSGDNGLVEAACQDASENTSSFGDTDSGIENGAILGDAEVQSELCDDVTSAVPFDGFGDVFQMRKKKLTSHWRAFVRPLMWRCKWVELQLKKFQSQAIKYDRELAENNQRKQYGSENLKLEGFAAKLLPFPSNSQRGKVMKRRKRKRVENLMDTTTYMATHNLFSYHENKKSTADVASMDDDWGNLVISADKKTNWKDEDGVNDELLSIELTERDNSLEQILRKIGVVQSQVGKLKTKLNKVMSENAGRFSSTDESSLLVPCNAFTSSARSPASPPINGDRMPFGSSYIASQPICEYNVGDVVMPESAVSSHGEVTHIPDITESTDQRLPCKSSGDEILIYHRRAKKELNNFAEVKVHPIEKPQVAKLPKEEQQSTIPPVMVLEDQPADDQPTPKIRSLSKLTAPKIKRKRGTRKAGKWSRRSSV</sequence>
<dbReference type="AlphaFoldDB" id="A0ABC8RP34"/>
<feature type="compositionally biased region" description="Basic residues" evidence="1">
    <location>
        <begin position="477"/>
        <end position="496"/>
    </location>
</feature>
<dbReference type="EMBL" id="CAUOFW020001547">
    <property type="protein sequence ID" value="CAK9146192.1"/>
    <property type="molecule type" value="Genomic_DNA"/>
</dbReference>
<keyword evidence="3" id="KW-1185">Reference proteome</keyword>
<accession>A0ABC8RP34</accession>
<evidence type="ECO:0000256" key="1">
    <source>
        <dbReference type="SAM" id="MobiDB-lite"/>
    </source>
</evidence>
<protein>
    <submittedName>
        <fullName evidence="2">Uncharacterized protein</fullName>
    </submittedName>
</protein>
<dbReference type="CDD" id="cd11650">
    <property type="entry name" value="AT4G37440_like"/>
    <property type="match status" value="1"/>
</dbReference>
<organism evidence="2 3">
    <name type="scientific">Ilex paraguariensis</name>
    <name type="common">yerba mate</name>
    <dbReference type="NCBI Taxonomy" id="185542"/>
    <lineage>
        <taxon>Eukaryota</taxon>
        <taxon>Viridiplantae</taxon>
        <taxon>Streptophyta</taxon>
        <taxon>Embryophyta</taxon>
        <taxon>Tracheophyta</taxon>
        <taxon>Spermatophyta</taxon>
        <taxon>Magnoliopsida</taxon>
        <taxon>eudicotyledons</taxon>
        <taxon>Gunneridae</taxon>
        <taxon>Pentapetalae</taxon>
        <taxon>asterids</taxon>
        <taxon>campanulids</taxon>
        <taxon>Aquifoliales</taxon>
        <taxon>Aquifoliaceae</taxon>
        <taxon>Ilex</taxon>
    </lineage>
</organism>